<protein>
    <submittedName>
        <fullName evidence="1">Uncharacterized protein</fullName>
    </submittedName>
</protein>
<reference evidence="2" key="1">
    <citation type="submission" date="2015-04" db="EMBL/GenBank/DDBJ databases">
        <title>Genome sequencing of pathogens of bean.</title>
        <authorList>
            <person name="Harrison J.W."/>
            <person name="Aritua V."/>
            <person name="Sapp M."/>
            <person name="Smith J."/>
            <person name="Studholme D.J."/>
        </authorList>
    </citation>
    <scope>NUCLEOTIDE SEQUENCE [LARGE SCALE GENOMIC DNA]</scope>
    <source>
        <strain evidence="2">NCPPB 1138</strain>
    </source>
</reference>
<sequence length="157" mass="17883">MLDGALIEPTPLREMNGDRSIGIGILRVEVLFDQRRCRLRIFEKLLNVVGDRAAFLLELRRIRLRQTHGFVDQYVDEKRDAVTIAFEARLLILRVRVMRGVFDDLSGRFSRGLFQRMPPVDAMQGRAPIDDLGLSIGSFAINFLHDNAHSVPPLKEG</sequence>
<organism evidence="1 2">
    <name type="scientific">Xanthomonas campestris pv. phaseoli</name>
    <dbReference type="NCBI Taxonomy" id="317013"/>
    <lineage>
        <taxon>Bacteria</taxon>
        <taxon>Pseudomonadati</taxon>
        <taxon>Pseudomonadota</taxon>
        <taxon>Gammaproteobacteria</taxon>
        <taxon>Lysobacterales</taxon>
        <taxon>Lysobacteraceae</taxon>
        <taxon>Xanthomonas</taxon>
    </lineage>
</organism>
<gene>
    <name evidence="1" type="ORF">RN20_13845</name>
</gene>
<accession>A0AB34QH22</accession>
<dbReference type="Proteomes" id="UP000031180">
    <property type="component" value="Unassembled WGS sequence"/>
</dbReference>
<name>A0AB34QH22_XANCH</name>
<dbReference type="EMBL" id="JWTI02000045">
    <property type="protein sequence ID" value="KHS36371.1"/>
    <property type="molecule type" value="Genomic_DNA"/>
</dbReference>
<comment type="caution">
    <text evidence="1">The sequence shown here is derived from an EMBL/GenBank/DDBJ whole genome shotgun (WGS) entry which is preliminary data.</text>
</comment>
<evidence type="ECO:0000313" key="1">
    <source>
        <dbReference type="EMBL" id="KHS36371.1"/>
    </source>
</evidence>
<evidence type="ECO:0000313" key="2">
    <source>
        <dbReference type="Proteomes" id="UP000031180"/>
    </source>
</evidence>
<dbReference type="AlphaFoldDB" id="A0AB34QH22"/>
<proteinExistence type="predicted"/>